<keyword evidence="3" id="KW-0378">Hydrolase</keyword>
<feature type="compositionally biased region" description="Basic and acidic residues" evidence="1">
    <location>
        <begin position="160"/>
        <end position="172"/>
    </location>
</feature>
<dbReference type="GO" id="GO:0008270">
    <property type="term" value="F:zinc ion binding"/>
    <property type="evidence" value="ECO:0007669"/>
    <property type="project" value="InterPro"/>
</dbReference>
<keyword evidence="3" id="KW-0540">Nuclease</keyword>
<sequence length="188" mass="21063">MPTRTRPKTAVRRLRKRQLAARDGWRCVYCRRRFRSLAEATLDHVVPYRLLRTWSVGALVLACRDCNHRKGDRFPLLLALLLAARYHPVHGRPAVFTDDRSAVHDEPTALTRNAPAVHGGQSSVHEPGGMFTATPEAFTPPLTLATWRLLTRLAHAQRSTPDHGRQPREHPTKHAANRPESTPTGGTA</sequence>
<feature type="region of interest" description="Disordered" evidence="1">
    <location>
        <begin position="156"/>
        <end position="188"/>
    </location>
</feature>
<reference evidence="3" key="1">
    <citation type="journal article" date="2019" name="Microbiol. Resour. Announc.">
        <title>Draft Genomic Sequences of Streptomyces misionensis and Streptomyces albidoflavus, bacteria applied for phytopathogen biocontrol.</title>
        <authorList>
            <person name="Pylro V."/>
            <person name="Dias A."/>
            <person name="Andreote F."/>
            <person name="Varani A."/>
            <person name="Andreote C."/>
            <person name="Bernardo E."/>
            <person name="Martins T."/>
        </authorList>
    </citation>
    <scope>NUCLEOTIDE SEQUENCE [LARGE SCALE GENOMIC DNA]</scope>
    <source>
        <strain evidence="3">66</strain>
    </source>
</reference>
<dbReference type="Pfam" id="PF01844">
    <property type="entry name" value="HNH"/>
    <property type="match status" value="1"/>
</dbReference>
<dbReference type="InterPro" id="IPR003615">
    <property type="entry name" value="HNH_nuc"/>
</dbReference>
<name>A0A5C6JWI4_9ACTN</name>
<dbReference type="Gene3D" id="1.10.30.50">
    <property type="match status" value="1"/>
</dbReference>
<accession>A0A5C6JWI4</accession>
<dbReference type="SMART" id="SM00507">
    <property type="entry name" value="HNHc"/>
    <property type="match status" value="1"/>
</dbReference>
<feature type="domain" description="HNH nuclease" evidence="2">
    <location>
        <begin position="14"/>
        <end position="68"/>
    </location>
</feature>
<comment type="caution">
    <text evidence="3">The sequence shown here is derived from an EMBL/GenBank/DDBJ whole genome shotgun (WGS) entry which is preliminary data.</text>
</comment>
<dbReference type="Proteomes" id="UP000320481">
    <property type="component" value="Unassembled WGS sequence"/>
</dbReference>
<gene>
    <name evidence="3" type="ORF">FRZ03_12350</name>
</gene>
<dbReference type="GO" id="GO:0004519">
    <property type="term" value="F:endonuclease activity"/>
    <property type="evidence" value="ECO:0007669"/>
    <property type="project" value="UniProtKB-KW"/>
</dbReference>
<dbReference type="GO" id="GO:0003676">
    <property type="term" value="F:nucleic acid binding"/>
    <property type="evidence" value="ECO:0007669"/>
    <property type="project" value="InterPro"/>
</dbReference>
<evidence type="ECO:0000313" key="3">
    <source>
        <dbReference type="EMBL" id="TWV50245.1"/>
    </source>
</evidence>
<organism evidence="3 4">
    <name type="scientific">Streptomyces misionensis</name>
    <dbReference type="NCBI Taxonomy" id="67331"/>
    <lineage>
        <taxon>Bacteria</taxon>
        <taxon>Bacillati</taxon>
        <taxon>Actinomycetota</taxon>
        <taxon>Actinomycetes</taxon>
        <taxon>Kitasatosporales</taxon>
        <taxon>Streptomycetaceae</taxon>
        <taxon>Streptomyces</taxon>
    </lineage>
</organism>
<dbReference type="RefSeq" id="WP_146465187.1">
    <property type="nucleotide sequence ID" value="NZ_VOGW01000067.1"/>
</dbReference>
<proteinExistence type="predicted"/>
<dbReference type="CDD" id="cd00085">
    <property type="entry name" value="HNHc"/>
    <property type="match status" value="1"/>
</dbReference>
<evidence type="ECO:0000259" key="2">
    <source>
        <dbReference type="SMART" id="SM00507"/>
    </source>
</evidence>
<evidence type="ECO:0000256" key="1">
    <source>
        <dbReference type="SAM" id="MobiDB-lite"/>
    </source>
</evidence>
<dbReference type="PANTHER" id="PTHR33877">
    <property type="entry name" value="SLL1193 PROTEIN"/>
    <property type="match status" value="1"/>
</dbReference>
<dbReference type="PANTHER" id="PTHR33877:SF2">
    <property type="entry name" value="OS07G0170200 PROTEIN"/>
    <property type="match status" value="1"/>
</dbReference>
<dbReference type="InterPro" id="IPR002711">
    <property type="entry name" value="HNH"/>
</dbReference>
<dbReference type="AlphaFoldDB" id="A0A5C6JWI4"/>
<evidence type="ECO:0000313" key="4">
    <source>
        <dbReference type="Proteomes" id="UP000320481"/>
    </source>
</evidence>
<keyword evidence="3" id="KW-0255">Endonuclease</keyword>
<keyword evidence="4" id="KW-1185">Reference proteome</keyword>
<dbReference type="EMBL" id="VOGW01000067">
    <property type="protein sequence ID" value="TWV50245.1"/>
    <property type="molecule type" value="Genomic_DNA"/>
</dbReference>
<dbReference type="InterPro" id="IPR052892">
    <property type="entry name" value="NA-targeting_endonuclease"/>
</dbReference>
<feature type="compositionally biased region" description="Polar residues" evidence="1">
    <location>
        <begin position="179"/>
        <end position="188"/>
    </location>
</feature>
<protein>
    <submittedName>
        <fullName evidence="3">HNH endonuclease</fullName>
    </submittedName>
</protein>